<comment type="subunit">
    <text evidence="2 10">Homodimer.</text>
</comment>
<evidence type="ECO:0000256" key="5">
    <source>
        <dbReference type="ARBA" id="ARBA00022801"/>
    </source>
</evidence>
<dbReference type="HAMAP" id="MF_01405">
    <property type="entry name" value="Non_canon_purine_NTPase"/>
    <property type="match status" value="1"/>
</dbReference>
<dbReference type="GO" id="GO:0036220">
    <property type="term" value="F:ITP diphosphatase activity"/>
    <property type="evidence" value="ECO:0007669"/>
    <property type="project" value="UniProtKB-UniRule"/>
</dbReference>
<feature type="binding site" evidence="10">
    <location>
        <position position="69"/>
    </location>
    <ligand>
        <name>substrate</name>
    </ligand>
</feature>
<feature type="binding site" evidence="10">
    <location>
        <begin position="7"/>
        <end position="12"/>
    </location>
    <ligand>
        <name>substrate</name>
    </ligand>
</feature>
<dbReference type="RefSeq" id="WP_279296093.1">
    <property type="nucleotide sequence ID" value="NZ_JAOTIF010000002.1"/>
</dbReference>
<dbReference type="SUPFAM" id="SSF52972">
    <property type="entry name" value="ITPase-like"/>
    <property type="match status" value="1"/>
</dbReference>
<dbReference type="GO" id="GO:0009117">
    <property type="term" value="P:nucleotide metabolic process"/>
    <property type="evidence" value="ECO:0007669"/>
    <property type="project" value="UniProtKB-KW"/>
</dbReference>
<evidence type="ECO:0000256" key="11">
    <source>
        <dbReference type="RuleBase" id="RU003781"/>
    </source>
</evidence>
<evidence type="ECO:0000256" key="2">
    <source>
        <dbReference type="ARBA" id="ARBA00011738"/>
    </source>
</evidence>
<evidence type="ECO:0000256" key="10">
    <source>
        <dbReference type="HAMAP-Rule" id="MF_01405"/>
    </source>
</evidence>
<feature type="binding site" evidence="10">
    <location>
        <begin position="176"/>
        <end position="177"/>
    </location>
    <ligand>
        <name>substrate</name>
    </ligand>
</feature>
<dbReference type="Gene3D" id="3.90.950.10">
    <property type="match status" value="1"/>
</dbReference>
<comment type="function">
    <text evidence="10">Pyrophosphatase that catalyzes the hydrolysis of nucleoside triphosphates to their monophosphate derivatives, with a high preference for the non-canonical purine nucleotides XTP (xanthosine triphosphate), dITP (deoxyinosine triphosphate) and ITP. Seems to function as a house-cleaning enzyme that removes non-canonical purine nucleotides from the nucleotide pool, thus preventing their incorporation into DNA/RNA and avoiding chromosomal lesions.</text>
</comment>
<evidence type="ECO:0000256" key="3">
    <source>
        <dbReference type="ARBA" id="ARBA00022723"/>
    </source>
</evidence>
<evidence type="ECO:0000256" key="7">
    <source>
        <dbReference type="ARBA" id="ARBA00023080"/>
    </source>
</evidence>
<name>A0A9X3BFE5_9BACT</name>
<organism evidence="12 13">
    <name type="scientific">Paraflavisolibacter caeni</name>
    <dbReference type="NCBI Taxonomy" id="2982496"/>
    <lineage>
        <taxon>Bacteria</taxon>
        <taxon>Pseudomonadati</taxon>
        <taxon>Bacteroidota</taxon>
        <taxon>Chitinophagia</taxon>
        <taxon>Chitinophagales</taxon>
        <taxon>Chitinophagaceae</taxon>
        <taxon>Paraflavisolibacter</taxon>
    </lineage>
</organism>
<gene>
    <name evidence="12" type="primary">rdgB</name>
    <name evidence="12" type="ORF">OCK74_05945</name>
</gene>
<dbReference type="GO" id="GO:0046872">
    <property type="term" value="F:metal ion binding"/>
    <property type="evidence" value="ECO:0007669"/>
    <property type="project" value="UniProtKB-KW"/>
</dbReference>
<keyword evidence="7 10" id="KW-0546">Nucleotide metabolism</keyword>
<feature type="active site" description="Proton acceptor" evidence="10">
    <location>
        <position position="68"/>
    </location>
</feature>
<comment type="similarity">
    <text evidence="1 10 11">Belongs to the HAM1 NTPase family.</text>
</comment>
<dbReference type="GO" id="GO:0036222">
    <property type="term" value="F:XTP diphosphatase activity"/>
    <property type="evidence" value="ECO:0007669"/>
    <property type="project" value="UniProtKB-UniRule"/>
</dbReference>
<dbReference type="InterPro" id="IPR002637">
    <property type="entry name" value="RdgB/HAM1"/>
</dbReference>
<dbReference type="Pfam" id="PF01725">
    <property type="entry name" value="Ham1p_like"/>
    <property type="match status" value="1"/>
</dbReference>
<keyword evidence="4 10" id="KW-0547">Nucleotide-binding</keyword>
<comment type="catalytic activity">
    <reaction evidence="10">
        <text>ITP + H2O = IMP + diphosphate + H(+)</text>
        <dbReference type="Rhea" id="RHEA:29399"/>
        <dbReference type="ChEBI" id="CHEBI:15377"/>
        <dbReference type="ChEBI" id="CHEBI:15378"/>
        <dbReference type="ChEBI" id="CHEBI:33019"/>
        <dbReference type="ChEBI" id="CHEBI:58053"/>
        <dbReference type="ChEBI" id="CHEBI:61402"/>
        <dbReference type="EC" id="3.6.1.66"/>
    </reaction>
</comment>
<dbReference type="GO" id="GO:0000166">
    <property type="term" value="F:nucleotide binding"/>
    <property type="evidence" value="ECO:0007669"/>
    <property type="project" value="UniProtKB-KW"/>
</dbReference>
<dbReference type="PANTHER" id="PTHR11067:SF9">
    <property type="entry name" value="INOSINE TRIPHOSPHATE PYROPHOSPHATASE"/>
    <property type="match status" value="1"/>
</dbReference>
<comment type="caution">
    <text evidence="12">The sequence shown here is derived from an EMBL/GenBank/DDBJ whole genome shotgun (WGS) entry which is preliminary data.</text>
</comment>
<evidence type="ECO:0000256" key="9">
    <source>
        <dbReference type="ARBA" id="ARBA00052017"/>
    </source>
</evidence>
<dbReference type="GO" id="GO:0009146">
    <property type="term" value="P:purine nucleoside triphosphate catabolic process"/>
    <property type="evidence" value="ECO:0007669"/>
    <property type="project" value="UniProtKB-UniRule"/>
</dbReference>
<dbReference type="GO" id="GO:0005829">
    <property type="term" value="C:cytosol"/>
    <property type="evidence" value="ECO:0007669"/>
    <property type="project" value="TreeGrafter"/>
</dbReference>
<evidence type="ECO:0000313" key="12">
    <source>
        <dbReference type="EMBL" id="MCU7548649.1"/>
    </source>
</evidence>
<dbReference type="InterPro" id="IPR029001">
    <property type="entry name" value="ITPase-like_fam"/>
</dbReference>
<evidence type="ECO:0000256" key="6">
    <source>
        <dbReference type="ARBA" id="ARBA00022842"/>
    </source>
</evidence>
<dbReference type="CDD" id="cd00515">
    <property type="entry name" value="HAM1"/>
    <property type="match status" value="1"/>
</dbReference>
<dbReference type="PANTHER" id="PTHR11067">
    <property type="entry name" value="INOSINE TRIPHOSPHATE PYROPHOSPHATASE/HAM1 PROTEIN"/>
    <property type="match status" value="1"/>
</dbReference>
<evidence type="ECO:0000256" key="4">
    <source>
        <dbReference type="ARBA" id="ARBA00022741"/>
    </source>
</evidence>
<feature type="binding site" evidence="10">
    <location>
        <position position="171"/>
    </location>
    <ligand>
        <name>substrate</name>
    </ligand>
</feature>
<keyword evidence="13" id="KW-1185">Reference proteome</keyword>
<evidence type="ECO:0000256" key="1">
    <source>
        <dbReference type="ARBA" id="ARBA00008023"/>
    </source>
</evidence>
<dbReference type="Proteomes" id="UP001155483">
    <property type="component" value="Unassembled WGS sequence"/>
</dbReference>
<protein>
    <recommendedName>
        <fullName evidence="10">dITP/XTP pyrophosphatase</fullName>
        <ecNumber evidence="10">3.6.1.66</ecNumber>
    </recommendedName>
    <alternativeName>
        <fullName evidence="10">Non-canonical purine NTP pyrophosphatase</fullName>
    </alternativeName>
    <alternativeName>
        <fullName evidence="10">Non-standard purine NTP pyrophosphatase</fullName>
    </alternativeName>
    <alternativeName>
        <fullName evidence="10">Nucleoside-triphosphate diphosphatase</fullName>
    </alternativeName>
    <alternativeName>
        <fullName evidence="10">Nucleoside-triphosphate pyrophosphatase</fullName>
        <shortName evidence="10">NTPase</shortName>
    </alternativeName>
</protein>
<comment type="cofactor">
    <cofactor evidence="10">
        <name>Mg(2+)</name>
        <dbReference type="ChEBI" id="CHEBI:18420"/>
    </cofactor>
    <text evidence="10">Binds 1 Mg(2+) ion per subunit.</text>
</comment>
<dbReference type="AlphaFoldDB" id="A0A9X3BFE5"/>
<comment type="catalytic activity">
    <reaction evidence="9 10">
        <text>XTP + H2O = XMP + diphosphate + H(+)</text>
        <dbReference type="Rhea" id="RHEA:28610"/>
        <dbReference type="ChEBI" id="CHEBI:15377"/>
        <dbReference type="ChEBI" id="CHEBI:15378"/>
        <dbReference type="ChEBI" id="CHEBI:33019"/>
        <dbReference type="ChEBI" id="CHEBI:57464"/>
        <dbReference type="ChEBI" id="CHEBI:61314"/>
        <dbReference type="EC" id="3.6.1.66"/>
    </reaction>
</comment>
<comment type="catalytic activity">
    <reaction evidence="8 10">
        <text>dITP + H2O = dIMP + diphosphate + H(+)</text>
        <dbReference type="Rhea" id="RHEA:28342"/>
        <dbReference type="ChEBI" id="CHEBI:15377"/>
        <dbReference type="ChEBI" id="CHEBI:15378"/>
        <dbReference type="ChEBI" id="CHEBI:33019"/>
        <dbReference type="ChEBI" id="CHEBI:61194"/>
        <dbReference type="ChEBI" id="CHEBI:61382"/>
        <dbReference type="EC" id="3.6.1.66"/>
    </reaction>
</comment>
<proteinExistence type="inferred from homology"/>
<accession>A0A9X3BFE5</accession>
<dbReference type="EC" id="3.6.1.66" evidence="10"/>
<evidence type="ECO:0000313" key="13">
    <source>
        <dbReference type="Proteomes" id="UP001155483"/>
    </source>
</evidence>
<sequence length="195" mass="21964">MKIIFATNNQHKVEEVKTLLPSNISIISLREAGIDAEIPEPHDTLQENAAEKARTIRTMTGENCFSEDTGLEVQALNGEPGVKSARYAGEEKTSQQNMEKLLARLGQQEDRRARFRTVICLILADLEYHFEGICEGVITYEPRGDQGFGYDPVFIPNGAEKTFAEMGMKEKNKFSHRKKAVAKLVEFLNQMSLQQ</sequence>
<comment type="caution">
    <text evidence="10">Lacks conserved residue(s) required for the propagation of feature annotation.</text>
</comment>
<reference evidence="12" key="1">
    <citation type="submission" date="2022-09" db="EMBL/GenBank/DDBJ databases">
        <authorList>
            <person name="Yuan C."/>
            <person name="Ke Z."/>
        </authorList>
    </citation>
    <scope>NUCLEOTIDE SEQUENCE</scope>
    <source>
        <strain evidence="12">LB-8</strain>
    </source>
</reference>
<keyword evidence="3 10" id="KW-0479">Metal-binding</keyword>
<evidence type="ECO:0000256" key="8">
    <source>
        <dbReference type="ARBA" id="ARBA00051875"/>
    </source>
</evidence>
<reference evidence="12" key="2">
    <citation type="submission" date="2023-04" db="EMBL/GenBank/DDBJ databases">
        <title>Paracnuella aquatica gen. nov., sp. nov., a member of the family Chitinophagaceae isolated from a hot spring.</title>
        <authorList>
            <person name="Wang C."/>
        </authorList>
    </citation>
    <scope>NUCLEOTIDE SEQUENCE</scope>
    <source>
        <strain evidence="12">LB-8</strain>
    </source>
</reference>
<dbReference type="InterPro" id="IPR020922">
    <property type="entry name" value="dITP/XTP_pyrophosphatase"/>
</dbReference>
<dbReference type="FunFam" id="3.90.950.10:FF:000001">
    <property type="entry name" value="dITP/XTP pyrophosphatase"/>
    <property type="match status" value="1"/>
</dbReference>
<dbReference type="GO" id="GO:0017111">
    <property type="term" value="F:ribonucleoside triphosphate phosphatase activity"/>
    <property type="evidence" value="ECO:0007669"/>
    <property type="project" value="InterPro"/>
</dbReference>
<feature type="binding site" evidence="10">
    <location>
        <position position="68"/>
    </location>
    <ligand>
        <name>Mg(2+)</name>
        <dbReference type="ChEBI" id="CHEBI:18420"/>
    </ligand>
</feature>
<dbReference type="NCBIfam" id="TIGR00042">
    <property type="entry name" value="RdgB/HAM1 family non-canonical purine NTP pyrophosphatase"/>
    <property type="match status" value="1"/>
</dbReference>
<dbReference type="EMBL" id="JAOTIF010000002">
    <property type="protein sequence ID" value="MCU7548649.1"/>
    <property type="molecule type" value="Genomic_DNA"/>
</dbReference>
<keyword evidence="5 10" id="KW-0378">Hydrolase</keyword>
<keyword evidence="6 10" id="KW-0460">Magnesium</keyword>
<feature type="binding site" evidence="10">
    <location>
        <begin position="148"/>
        <end position="151"/>
    </location>
    <ligand>
        <name>substrate</name>
    </ligand>
</feature>
<dbReference type="GO" id="GO:0035870">
    <property type="term" value="F:dITP diphosphatase activity"/>
    <property type="evidence" value="ECO:0007669"/>
    <property type="project" value="UniProtKB-UniRule"/>
</dbReference>